<dbReference type="AlphaFoldDB" id="A0A0A8Y5G5"/>
<protein>
    <submittedName>
        <fullName evidence="2">Uncharacterized protein</fullName>
    </submittedName>
</protein>
<proteinExistence type="predicted"/>
<feature type="region of interest" description="Disordered" evidence="1">
    <location>
        <begin position="230"/>
        <end position="276"/>
    </location>
</feature>
<accession>A0A0A8Y5G5</accession>
<name>A0A0A8Y5G5_ARUDO</name>
<organism evidence="2">
    <name type="scientific">Arundo donax</name>
    <name type="common">Giant reed</name>
    <name type="synonym">Donax arundinaceus</name>
    <dbReference type="NCBI Taxonomy" id="35708"/>
    <lineage>
        <taxon>Eukaryota</taxon>
        <taxon>Viridiplantae</taxon>
        <taxon>Streptophyta</taxon>
        <taxon>Embryophyta</taxon>
        <taxon>Tracheophyta</taxon>
        <taxon>Spermatophyta</taxon>
        <taxon>Magnoliopsida</taxon>
        <taxon>Liliopsida</taxon>
        <taxon>Poales</taxon>
        <taxon>Poaceae</taxon>
        <taxon>PACMAD clade</taxon>
        <taxon>Arundinoideae</taxon>
        <taxon>Arundineae</taxon>
        <taxon>Arundo</taxon>
    </lineage>
</organism>
<evidence type="ECO:0000313" key="2">
    <source>
        <dbReference type="EMBL" id="JAD21209.1"/>
    </source>
</evidence>
<reference evidence="2" key="1">
    <citation type="submission" date="2014-09" db="EMBL/GenBank/DDBJ databases">
        <authorList>
            <person name="Magalhaes I.L.F."/>
            <person name="Oliveira U."/>
            <person name="Santos F.R."/>
            <person name="Vidigal T.H.D.A."/>
            <person name="Brescovit A.D."/>
            <person name="Santos A.J."/>
        </authorList>
    </citation>
    <scope>NUCLEOTIDE SEQUENCE</scope>
    <source>
        <tissue evidence="2">Shoot tissue taken approximately 20 cm above the soil surface</tissue>
    </source>
</reference>
<feature type="compositionally biased region" description="Basic and acidic residues" evidence="1">
    <location>
        <begin position="243"/>
        <end position="252"/>
    </location>
</feature>
<reference evidence="2" key="2">
    <citation type="journal article" date="2015" name="Data Brief">
        <title>Shoot transcriptome of the giant reed, Arundo donax.</title>
        <authorList>
            <person name="Barrero R.A."/>
            <person name="Guerrero F.D."/>
            <person name="Moolhuijzen P."/>
            <person name="Goolsby J.A."/>
            <person name="Tidwell J."/>
            <person name="Bellgard S.E."/>
            <person name="Bellgard M.I."/>
        </authorList>
    </citation>
    <scope>NUCLEOTIDE SEQUENCE</scope>
    <source>
        <tissue evidence="2">Shoot tissue taken approximately 20 cm above the soil surface</tissue>
    </source>
</reference>
<evidence type="ECO:0000256" key="1">
    <source>
        <dbReference type="SAM" id="MobiDB-lite"/>
    </source>
</evidence>
<dbReference type="EMBL" id="GBRH01276686">
    <property type="protein sequence ID" value="JAD21209.1"/>
    <property type="molecule type" value="Transcribed_RNA"/>
</dbReference>
<sequence length="314" mass="32522">MSHVAEQHGAALVRDGPEPGVIPIPRVRAPSADDELGAKIHGLLLQPGVVDVPGVGAHLVRQALKVDGRGRDLLAAGRVVPVGEVPPGRQVEPHDPVVGLEQPCVGREVRRRARVWLHVDAPGGGVEVERGERARAAELLDLVDDLVAAVVARPRHALRVLVGERGAERLHDGERGEVLGGDELDARALPPLLALDEVVHLRVGLRQRSQPPLRHGVHCVHCCGGGGGGGNRCGGGETGSSRRGAEEREAERGGGSGRMLRESPGGGGGGVGAKGGARRWLGEAVRGHGGHAREVLGAMPPRMAAAAAARVGEE</sequence>
<feature type="compositionally biased region" description="Gly residues" evidence="1">
    <location>
        <begin position="264"/>
        <end position="275"/>
    </location>
</feature>